<proteinExistence type="inferred from homology"/>
<dbReference type="SUPFAM" id="SSF52540">
    <property type="entry name" value="P-loop containing nucleoside triphosphate hydrolases"/>
    <property type="match status" value="1"/>
</dbReference>
<comment type="similarity">
    <text evidence="2 9">Belongs to the CTP synthase family.</text>
</comment>
<dbReference type="InterPro" id="IPR004468">
    <property type="entry name" value="CTP_synthase"/>
</dbReference>
<dbReference type="InterPro" id="IPR017456">
    <property type="entry name" value="CTP_synthase_N"/>
</dbReference>
<dbReference type="GO" id="GO:0042802">
    <property type="term" value="F:identical protein binding"/>
    <property type="evidence" value="ECO:0007669"/>
    <property type="project" value="TreeGrafter"/>
</dbReference>
<comment type="pathway">
    <text evidence="1 9">Pyrimidine metabolism; CTP biosynthesis via de novo pathway; CTP from UDP: step 2/2.</text>
</comment>
<dbReference type="GO" id="GO:0005524">
    <property type="term" value="F:ATP binding"/>
    <property type="evidence" value="ECO:0007669"/>
    <property type="project" value="UniProtKB-KW"/>
</dbReference>
<sequence>MKYVVVSGGVISGIGKGLTASSVGVLLKSCGYKVTAIKIDPYINIDAGTMSPFEHGEVFVLNDGGEVDLDLGNYERFLDVTLSRTSNITTGKVYQEVIERERRGDYLGKTVQVIPHVTDCIQNMIEKSAENAEKPEICVIELGGTVGDIESMPFVEALRQLKYRVGDENFCSIFVSLVPQLGVVGEQKTKPTQHGVKNLTSMGLGPQIIVCRSEQPLLNETKRKLGLFCQVPPEAVVSVHDVKNTYNIPLMLQSQGVTNQLIKALRLVWRLPSLLEGWSQMACSVDESAKEVSIALVGKYTGLADSYISVVKAVEHAGMAVRRKVSINWVESSALESVREDEDPATLKEMQAAREAAWKTLMESDGIIVPGGFGDRGVEGKMLAAKYARENLIPFLGICLGMQLAAVEAARNLLKIPKANSEEFEANGKESVIIYMPEVDREHLGGTMRLGARKTVLRESDCMAAWLYGKSDIWERHRHRYEVNPDYVERLEKCGVHFVGTDENMVRMEILERKDHPFFFATQFHPEYLTRPGKPSPPFLGLIMAAAKLPLDRNTIQSSLERISKENPWLDVENKKDKWSI</sequence>
<dbReference type="Pfam" id="PF00117">
    <property type="entry name" value="GATase"/>
    <property type="match status" value="1"/>
</dbReference>
<dbReference type="HAMAP" id="MF_01227">
    <property type="entry name" value="PyrG"/>
    <property type="match status" value="1"/>
</dbReference>
<name>A0AAV8V1F3_9RHOD</name>
<dbReference type="CDD" id="cd01746">
    <property type="entry name" value="GATase1_CTP_Synthase"/>
    <property type="match status" value="1"/>
</dbReference>
<keyword evidence="6 9" id="KW-0315">Glutamine amidotransferase</keyword>
<evidence type="ECO:0000313" key="13">
    <source>
        <dbReference type="Proteomes" id="UP001157974"/>
    </source>
</evidence>
<keyword evidence="13" id="KW-1185">Reference proteome</keyword>
<evidence type="ECO:0000313" key="12">
    <source>
        <dbReference type="EMBL" id="KAJ8908659.1"/>
    </source>
</evidence>
<dbReference type="GO" id="GO:0003883">
    <property type="term" value="F:CTP synthase activity"/>
    <property type="evidence" value="ECO:0007669"/>
    <property type="project" value="UniProtKB-UniRule"/>
</dbReference>
<gene>
    <name evidence="12" type="ORF">NDN08_005364</name>
</gene>
<dbReference type="InterPro" id="IPR033828">
    <property type="entry name" value="GATase1_CTP_Synthase"/>
</dbReference>
<evidence type="ECO:0000256" key="1">
    <source>
        <dbReference type="ARBA" id="ARBA00005171"/>
    </source>
</evidence>
<organism evidence="12 13">
    <name type="scientific">Rhodosorus marinus</name>
    <dbReference type="NCBI Taxonomy" id="101924"/>
    <lineage>
        <taxon>Eukaryota</taxon>
        <taxon>Rhodophyta</taxon>
        <taxon>Stylonematophyceae</taxon>
        <taxon>Stylonematales</taxon>
        <taxon>Stylonemataceae</taxon>
        <taxon>Rhodosorus</taxon>
    </lineage>
</organism>
<dbReference type="PANTHER" id="PTHR11550:SF0">
    <property type="entry name" value="CTP SYNTHASE-RELATED"/>
    <property type="match status" value="1"/>
</dbReference>
<dbReference type="Pfam" id="PF06418">
    <property type="entry name" value="CTP_synth_N"/>
    <property type="match status" value="1"/>
</dbReference>
<dbReference type="InterPro" id="IPR017926">
    <property type="entry name" value="GATASE"/>
</dbReference>
<evidence type="ECO:0000256" key="9">
    <source>
        <dbReference type="RuleBase" id="RU810713"/>
    </source>
</evidence>
<feature type="domain" description="CTP synthase N-terminal" evidence="11">
    <location>
        <begin position="2"/>
        <end position="267"/>
    </location>
</feature>
<dbReference type="PROSITE" id="PS51273">
    <property type="entry name" value="GATASE_TYPE_1"/>
    <property type="match status" value="1"/>
</dbReference>
<accession>A0AAV8V1F3</accession>
<dbReference type="FunFam" id="3.40.50.300:FF:000207">
    <property type="entry name" value="CTP synthase"/>
    <property type="match status" value="1"/>
</dbReference>
<protein>
    <recommendedName>
        <fullName evidence="9">CTP synthase</fullName>
        <ecNumber evidence="9">6.3.4.2</ecNumber>
    </recommendedName>
    <alternativeName>
        <fullName evidence="9">UTP--ammonia ligase</fullName>
    </alternativeName>
</protein>
<dbReference type="Gene3D" id="3.40.50.300">
    <property type="entry name" value="P-loop containing nucleotide triphosphate hydrolases"/>
    <property type="match status" value="1"/>
</dbReference>
<dbReference type="EC" id="6.3.4.2" evidence="9"/>
<evidence type="ECO:0000256" key="7">
    <source>
        <dbReference type="ARBA" id="ARBA00022975"/>
    </source>
</evidence>
<dbReference type="CDD" id="cd03113">
    <property type="entry name" value="CTPS_N"/>
    <property type="match status" value="1"/>
</dbReference>
<dbReference type="GO" id="GO:0044210">
    <property type="term" value="P:'de novo' CTP biosynthetic process"/>
    <property type="evidence" value="ECO:0007669"/>
    <property type="project" value="UniProtKB-UniRule"/>
</dbReference>
<dbReference type="InterPro" id="IPR027417">
    <property type="entry name" value="P-loop_NTPase"/>
</dbReference>
<comment type="catalytic activity">
    <reaction evidence="8 9">
        <text>UTP + L-glutamine + ATP + H2O = CTP + L-glutamate + ADP + phosphate + 2 H(+)</text>
        <dbReference type="Rhea" id="RHEA:26426"/>
        <dbReference type="ChEBI" id="CHEBI:15377"/>
        <dbReference type="ChEBI" id="CHEBI:15378"/>
        <dbReference type="ChEBI" id="CHEBI:29985"/>
        <dbReference type="ChEBI" id="CHEBI:30616"/>
        <dbReference type="ChEBI" id="CHEBI:37563"/>
        <dbReference type="ChEBI" id="CHEBI:43474"/>
        <dbReference type="ChEBI" id="CHEBI:46398"/>
        <dbReference type="ChEBI" id="CHEBI:58359"/>
        <dbReference type="ChEBI" id="CHEBI:456216"/>
        <dbReference type="EC" id="6.3.4.2"/>
    </reaction>
</comment>
<evidence type="ECO:0000256" key="8">
    <source>
        <dbReference type="ARBA" id="ARBA00047781"/>
    </source>
</evidence>
<dbReference type="EMBL" id="JAMWBK010000001">
    <property type="protein sequence ID" value="KAJ8908659.1"/>
    <property type="molecule type" value="Genomic_DNA"/>
</dbReference>
<dbReference type="AlphaFoldDB" id="A0AAV8V1F3"/>
<evidence type="ECO:0000256" key="3">
    <source>
        <dbReference type="ARBA" id="ARBA00022598"/>
    </source>
</evidence>
<dbReference type="PANTHER" id="PTHR11550">
    <property type="entry name" value="CTP SYNTHASE"/>
    <property type="match status" value="1"/>
</dbReference>
<keyword evidence="4 9" id="KW-0547">Nucleotide-binding</keyword>
<keyword evidence="3 9" id="KW-0436">Ligase</keyword>
<dbReference type="FunFam" id="3.40.50.880:FF:000002">
    <property type="entry name" value="CTP synthase"/>
    <property type="match status" value="1"/>
</dbReference>
<dbReference type="Gene3D" id="3.40.50.880">
    <property type="match status" value="1"/>
</dbReference>
<evidence type="ECO:0000256" key="2">
    <source>
        <dbReference type="ARBA" id="ARBA00007533"/>
    </source>
</evidence>
<evidence type="ECO:0000256" key="6">
    <source>
        <dbReference type="ARBA" id="ARBA00022962"/>
    </source>
</evidence>
<dbReference type="GO" id="GO:0019856">
    <property type="term" value="P:pyrimidine nucleobase biosynthetic process"/>
    <property type="evidence" value="ECO:0007669"/>
    <property type="project" value="TreeGrafter"/>
</dbReference>
<evidence type="ECO:0000259" key="11">
    <source>
        <dbReference type="Pfam" id="PF06418"/>
    </source>
</evidence>
<evidence type="ECO:0000256" key="4">
    <source>
        <dbReference type="ARBA" id="ARBA00022741"/>
    </source>
</evidence>
<feature type="domain" description="Glutamine amidotransferase" evidence="10">
    <location>
        <begin position="304"/>
        <end position="543"/>
    </location>
</feature>
<dbReference type="NCBIfam" id="NF003792">
    <property type="entry name" value="PRK05380.1"/>
    <property type="match status" value="1"/>
</dbReference>
<comment type="caution">
    <text evidence="12">The sequence shown here is derived from an EMBL/GenBank/DDBJ whole genome shotgun (WGS) entry which is preliminary data.</text>
</comment>
<comment type="function">
    <text evidence="9">Catalyzes the ATP-dependent amination of UTP to CTP with either L-glutamine or ammonia as the source of nitrogen.</text>
</comment>
<dbReference type="InterPro" id="IPR029062">
    <property type="entry name" value="Class_I_gatase-like"/>
</dbReference>
<keyword evidence="7 9" id="KW-0665">Pyrimidine biosynthesis</keyword>
<reference evidence="12 13" key="1">
    <citation type="journal article" date="2023" name="Nat. Commun.">
        <title>Origin of minicircular mitochondrial genomes in red algae.</title>
        <authorList>
            <person name="Lee Y."/>
            <person name="Cho C.H."/>
            <person name="Lee Y.M."/>
            <person name="Park S.I."/>
            <person name="Yang J.H."/>
            <person name="West J.A."/>
            <person name="Bhattacharya D."/>
            <person name="Yoon H.S."/>
        </authorList>
    </citation>
    <scope>NUCLEOTIDE SEQUENCE [LARGE SCALE GENOMIC DNA]</scope>
    <source>
        <strain evidence="12 13">CCMP1338</strain>
        <tissue evidence="12">Whole cell</tissue>
    </source>
</reference>
<dbReference type="NCBIfam" id="TIGR00337">
    <property type="entry name" value="PyrG"/>
    <property type="match status" value="1"/>
</dbReference>
<evidence type="ECO:0000256" key="5">
    <source>
        <dbReference type="ARBA" id="ARBA00022840"/>
    </source>
</evidence>
<dbReference type="SUPFAM" id="SSF52317">
    <property type="entry name" value="Class I glutamine amidotransferase-like"/>
    <property type="match status" value="1"/>
</dbReference>
<dbReference type="Proteomes" id="UP001157974">
    <property type="component" value="Unassembled WGS sequence"/>
</dbReference>
<evidence type="ECO:0000259" key="10">
    <source>
        <dbReference type="Pfam" id="PF00117"/>
    </source>
</evidence>
<keyword evidence="5 9" id="KW-0067">ATP-binding</keyword>